<gene>
    <name evidence="1" type="ORF">EOS_40765</name>
</gene>
<protein>
    <submittedName>
        <fullName evidence="1">Uncharacterized protein</fullName>
    </submittedName>
</protein>
<dbReference type="EMBL" id="AEJF01000249">
    <property type="protein sequence ID" value="KLU20577.1"/>
    <property type="molecule type" value="Genomic_DNA"/>
</dbReference>
<comment type="caution">
    <text evidence="1">The sequence shown here is derived from an EMBL/GenBank/DDBJ whole genome shotgun (WGS) entry which is preliminary data.</text>
</comment>
<organism evidence="1 2">
    <name type="scientific">Caballeronia mineralivorans PML1(12)</name>
    <dbReference type="NCBI Taxonomy" id="908627"/>
    <lineage>
        <taxon>Bacteria</taxon>
        <taxon>Pseudomonadati</taxon>
        <taxon>Pseudomonadota</taxon>
        <taxon>Betaproteobacteria</taxon>
        <taxon>Burkholderiales</taxon>
        <taxon>Burkholderiaceae</taxon>
        <taxon>Caballeronia</taxon>
    </lineage>
</organism>
<evidence type="ECO:0000313" key="2">
    <source>
        <dbReference type="Proteomes" id="UP000035963"/>
    </source>
</evidence>
<keyword evidence="2" id="KW-1185">Reference proteome</keyword>
<dbReference type="Proteomes" id="UP000035963">
    <property type="component" value="Unassembled WGS sequence"/>
</dbReference>
<dbReference type="RefSeq" id="WP_047897912.1">
    <property type="nucleotide sequence ID" value="NZ_AEJF01000249.1"/>
</dbReference>
<reference evidence="1 2" key="1">
    <citation type="journal article" date="2015" name="Genome Announc.">
        <title>Draft Genome Sequence of Burkholderia sp. Strain PML1(12), an Ectomycorrhizosphere-Inhabiting Bacterium with Effective Mineral-Weathering Ability.</title>
        <authorList>
            <person name="Uroz S."/>
            <person name="Oger P."/>
        </authorList>
    </citation>
    <scope>NUCLEOTIDE SEQUENCE [LARGE SCALE GENOMIC DNA]</scope>
    <source>
        <strain evidence="2">PML1(12)</strain>
    </source>
</reference>
<proteinExistence type="predicted"/>
<dbReference type="PATRIC" id="fig|908627.4.peg.9156"/>
<sequence>MLLVSLVTMGRATVAIGLLRNHSSTGIWAPILLLSLRIVQGLAEVLTRASKLVLLGAPQPCRPARRST</sequence>
<name>A0A0J1CIT2_9BURK</name>
<evidence type="ECO:0000313" key="1">
    <source>
        <dbReference type="EMBL" id="KLU20577.1"/>
    </source>
</evidence>
<accession>A0A0J1CIT2</accession>
<dbReference type="AlphaFoldDB" id="A0A0J1CIT2"/>